<feature type="compositionally biased region" description="Polar residues" evidence="1">
    <location>
        <begin position="39"/>
        <end position="51"/>
    </location>
</feature>
<evidence type="ECO:0000256" key="1">
    <source>
        <dbReference type="SAM" id="MobiDB-lite"/>
    </source>
</evidence>
<dbReference type="AlphaFoldDB" id="E4ZTQ1"/>
<evidence type="ECO:0000313" key="3">
    <source>
        <dbReference type="Proteomes" id="UP000002668"/>
    </source>
</evidence>
<sequence>MPAKGSSDDTVTLNSGVTDGMGQMAKCCSLAGLNTEDSIPKTQHTIGNGSRLSHRDSPKPKRMSFPLLYRNPEILDMGGGMARNETIFRKTPDAAFHVNLFWLRYLALPLPRWTTGTSQHRFATPLIHSGSI</sequence>
<evidence type="ECO:0000313" key="2">
    <source>
        <dbReference type="EMBL" id="CBX94611.1"/>
    </source>
</evidence>
<reference evidence="3" key="1">
    <citation type="journal article" date="2011" name="Nat. Commun.">
        <title>Effector diversification within compartments of the Leptosphaeria maculans genome affected by Repeat-Induced Point mutations.</title>
        <authorList>
            <person name="Rouxel T."/>
            <person name="Grandaubert J."/>
            <person name="Hane J.K."/>
            <person name="Hoede C."/>
            <person name="van de Wouw A.P."/>
            <person name="Couloux A."/>
            <person name="Dominguez V."/>
            <person name="Anthouard V."/>
            <person name="Bally P."/>
            <person name="Bourras S."/>
            <person name="Cozijnsen A.J."/>
            <person name="Ciuffetti L.M."/>
            <person name="Degrave A."/>
            <person name="Dilmaghani A."/>
            <person name="Duret L."/>
            <person name="Fudal I."/>
            <person name="Goodwin S.B."/>
            <person name="Gout L."/>
            <person name="Glaser N."/>
            <person name="Linglin J."/>
            <person name="Kema G.H.J."/>
            <person name="Lapalu N."/>
            <person name="Lawrence C.B."/>
            <person name="May K."/>
            <person name="Meyer M."/>
            <person name="Ollivier B."/>
            <person name="Poulain J."/>
            <person name="Schoch C.L."/>
            <person name="Simon A."/>
            <person name="Spatafora J.W."/>
            <person name="Stachowiak A."/>
            <person name="Turgeon B.G."/>
            <person name="Tyler B.M."/>
            <person name="Vincent D."/>
            <person name="Weissenbach J."/>
            <person name="Amselem J."/>
            <person name="Quesneville H."/>
            <person name="Oliver R.P."/>
            <person name="Wincker P."/>
            <person name="Balesdent M.-H."/>
            <person name="Howlett B.J."/>
        </authorList>
    </citation>
    <scope>NUCLEOTIDE SEQUENCE [LARGE SCALE GENOMIC DNA]</scope>
    <source>
        <strain evidence="3">JN3 / isolate v23.1.3 / race Av1-4-5-6-7-8</strain>
    </source>
</reference>
<dbReference type="VEuPathDB" id="FungiDB:LEMA_P116140.1"/>
<dbReference type="HOGENOM" id="CLU_1917424_0_0_1"/>
<gene>
    <name evidence="2" type="ORF">LEMA_P116140.1</name>
</gene>
<protein>
    <submittedName>
        <fullName evidence="2">Predicted protein</fullName>
    </submittedName>
</protein>
<keyword evidence="3" id="KW-1185">Reference proteome</keyword>
<dbReference type="Proteomes" id="UP000002668">
    <property type="component" value="Genome"/>
</dbReference>
<accession>E4ZTQ1</accession>
<dbReference type="InParanoid" id="E4ZTQ1"/>
<dbReference type="EMBL" id="FP929125">
    <property type="protein sequence ID" value="CBX94611.1"/>
    <property type="molecule type" value="Genomic_DNA"/>
</dbReference>
<feature type="region of interest" description="Disordered" evidence="1">
    <location>
        <begin position="39"/>
        <end position="63"/>
    </location>
</feature>
<organism evidence="3">
    <name type="scientific">Leptosphaeria maculans (strain JN3 / isolate v23.1.3 / race Av1-4-5-6-7-8)</name>
    <name type="common">Blackleg fungus</name>
    <name type="synonym">Phoma lingam</name>
    <dbReference type="NCBI Taxonomy" id="985895"/>
    <lineage>
        <taxon>Eukaryota</taxon>
        <taxon>Fungi</taxon>
        <taxon>Dikarya</taxon>
        <taxon>Ascomycota</taxon>
        <taxon>Pezizomycotina</taxon>
        <taxon>Dothideomycetes</taxon>
        <taxon>Pleosporomycetidae</taxon>
        <taxon>Pleosporales</taxon>
        <taxon>Pleosporineae</taxon>
        <taxon>Leptosphaeriaceae</taxon>
        <taxon>Plenodomus</taxon>
        <taxon>Plenodomus lingam/Leptosphaeria maculans species complex</taxon>
    </lineage>
</organism>
<proteinExistence type="predicted"/>
<name>E4ZTQ1_LEPMJ</name>